<comment type="caution">
    <text evidence="2">The sequence shown here is derived from an EMBL/GenBank/DDBJ whole genome shotgun (WGS) entry which is preliminary data.</text>
</comment>
<evidence type="ECO:0000313" key="3">
    <source>
        <dbReference type="Proteomes" id="UP000593567"/>
    </source>
</evidence>
<dbReference type="PANTHER" id="PTHR46628">
    <property type="entry name" value="PIRNA BIOGENESIS PROTEIN EXD1"/>
    <property type="match status" value="1"/>
</dbReference>
<dbReference type="GO" id="GO:0034587">
    <property type="term" value="P:piRNA processing"/>
    <property type="evidence" value="ECO:0007669"/>
    <property type="project" value="TreeGrafter"/>
</dbReference>
<dbReference type="InterPro" id="IPR052144">
    <property type="entry name" value="piRNA_biogenesis_EXD1"/>
</dbReference>
<protein>
    <recommendedName>
        <fullName evidence="1">3'-5' exonuclease domain-containing protein</fullName>
    </recommendedName>
</protein>
<reference evidence="2" key="1">
    <citation type="submission" date="2020-06" db="EMBL/GenBank/DDBJ databases">
        <title>Draft genome of Bugula neritina, a colonial animal packing powerful symbionts and potential medicines.</title>
        <authorList>
            <person name="Rayko M."/>
        </authorList>
    </citation>
    <scope>NUCLEOTIDE SEQUENCE [LARGE SCALE GENOMIC DNA]</scope>
    <source>
        <strain evidence="2">Kwan_BN1</strain>
    </source>
</reference>
<feature type="domain" description="3'-5' exonuclease" evidence="1">
    <location>
        <begin position="1"/>
        <end position="167"/>
    </location>
</feature>
<evidence type="ECO:0000259" key="1">
    <source>
        <dbReference type="SMART" id="SM00474"/>
    </source>
</evidence>
<dbReference type="InterPro" id="IPR012337">
    <property type="entry name" value="RNaseH-like_sf"/>
</dbReference>
<dbReference type="GO" id="GO:0008408">
    <property type="term" value="F:3'-5' exonuclease activity"/>
    <property type="evidence" value="ECO:0007669"/>
    <property type="project" value="InterPro"/>
</dbReference>
<dbReference type="InterPro" id="IPR036397">
    <property type="entry name" value="RNaseH_sf"/>
</dbReference>
<dbReference type="PANTHER" id="PTHR46628:SF1">
    <property type="entry name" value="PIRNA BIOGENESIS PROTEIN EXD1"/>
    <property type="match status" value="1"/>
</dbReference>
<dbReference type="SMART" id="SM00474">
    <property type="entry name" value="35EXOc"/>
    <property type="match status" value="1"/>
</dbReference>
<dbReference type="Gene3D" id="3.30.420.10">
    <property type="entry name" value="Ribonuclease H-like superfamily/Ribonuclease H"/>
    <property type="match status" value="1"/>
</dbReference>
<dbReference type="Pfam" id="PF01612">
    <property type="entry name" value="DNA_pol_A_exo1"/>
    <property type="match status" value="1"/>
</dbReference>
<dbReference type="GO" id="GO:0003676">
    <property type="term" value="F:nucleic acid binding"/>
    <property type="evidence" value="ECO:0007669"/>
    <property type="project" value="InterPro"/>
</dbReference>
<dbReference type="AlphaFoldDB" id="A0A7J7KQG9"/>
<dbReference type="EMBL" id="VXIV02000141">
    <property type="protein sequence ID" value="KAF6040431.1"/>
    <property type="molecule type" value="Genomic_DNA"/>
</dbReference>
<dbReference type="InterPro" id="IPR002562">
    <property type="entry name" value="3'-5'_exonuclease_dom"/>
</dbReference>
<proteinExistence type="predicted"/>
<evidence type="ECO:0000313" key="2">
    <source>
        <dbReference type="EMBL" id="KAF6040431.1"/>
    </source>
</evidence>
<keyword evidence="3" id="KW-1185">Reference proteome</keyword>
<accession>A0A7J7KQG9</accession>
<sequence>MELIDQEHQLPDVIQLLRKETQLSVDCEGVELGRFGELCLVQVATTQKVYLFDVVVLGRKIFDQGLRNVLEDARITKLFFDCREDCNILQHRYDVKVQAKQINLVIISWYNLDCGFSGAAKEFMHKAFGSDKELWKKRPLKQEYMLYAATDVYYMARLKNALYTKIGSRMPADTLTELIKYSSKRYADFMRENKVTNRRYFWNVERFPFTGELCISCNWRTETPHSGQCHRCYLIDHPEAFKTAYPTHLSTRRARFDDDFFDF</sequence>
<name>A0A7J7KQG9_BUGNE</name>
<dbReference type="Proteomes" id="UP000593567">
    <property type="component" value="Unassembled WGS sequence"/>
</dbReference>
<organism evidence="2 3">
    <name type="scientific">Bugula neritina</name>
    <name type="common">Brown bryozoan</name>
    <name type="synonym">Sertularia neritina</name>
    <dbReference type="NCBI Taxonomy" id="10212"/>
    <lineage>
        <taxon>Eukaryota</taxon>
        <taxon>Metazoa</taxon>
        <taxon>Spiralia</taxon>
        <taxon>Lophotrochozoa</taxon>
        <taxon>Bryozoa</taxon>
        <taxon>Gymnolaemata</taxon>
        <taxon>Cheilostomatida</taxon>
        <taxon>Flustrina</taxon>
        <taxon>Buguloidea</taxon>
        <taxon>Bugulidae</taxon>
        <taxon>Bugula</taxon>
    </lineage>
</organism>
<dbReference type="OrthoDB" id="6102487at2759"/>
<dbReference type="SUPFAM" id="SSF53098">
    <property type="entry name" value="Ribonuclease H-like"/>
    <property type="match status" value="1"/>
</dbReference>
<dbReference type="GO" id="GO:1990923">
    <property type="term" value="C:PET complex"/>
    <property type="evidence" value="ECO:0007669"/>
    <property type="project" value="TreeGrafter"/>
</dbReference>
<gene>
    <name evidence="2" type="ORF">EB796_001260</name>
</gene>